<evidence type="ECO:0000256" key="4">
    <source>
        <dbReference type="ARBA" id="ARBA00022963"/>
    </source>
</evidence>
<dbReference type="Gene3D" id="2.80.10.50">
    <property type="match status" value="2"/>
</dbReference>
<feature type="domain" description="Ricin B lectin" evidence="7">
    <location>
        <begin position="677"/>
        <end position="802"/>
    </location>
</feature>
<dbReference type="InterPro" id="IPR035992">
    <property type="entry name" value="Ricin_B-like_lectins"/>
</dbReference>
<feature type="signal peptide" evidence="6">
    <location>
        <begin position="1"/>
        <end position="35"/>
    </location>
</feature>
<evidence type="ECO:0000256" key="1">
    <source>
        <dbReference type="ARBA" id="ARBA00005637"/>
    </source>
</evidence>
<dbReference type="PRINTS" id="PR00850">
    <property type="entry name" value="GLHYDRLASE59"/>
</dbReference>
<dbReference type="GO" id="GO:0005764">
    <property type="term" value="C:lysosome"/>
    <property type="evidence" value="ECO:0007669"/>
    <property type="project" value="TreeGrafter"/>
</dbReference>
<dbReference type="CDD" id="cd23451">
    <property type="entry name" value="beta-trefoil_Ricin_laminarinase"/>
    <property type="match status" value="1"/>
</dbReference>
<keyword evidence="6" id="KW-0732">Signal</keyword>
<dbReference type="PROSITE" id="PS50231">
    <property type="entry name" value="RICIN_B_LECTIN"/>
    <property type="match status" value="1"/>
</dbReference>
<keyword evidence="8" id="KW-0378">Hydrolase</keyword>
<name>A0A7W7X9Y2_9ACTN</name>
<evidence type="ECO:0000313" key="9">
    <source>
        <dbReference type="Proteomes" id="UP000582643"/>
    </source>
</evidence>
<dbReference type="SUPFAM" id="SSF50370">
    <property type="entry name" value="Ricin B-like lectins"/>
    <property type="match status" value="1"/>
</dbReference>
<comment type="similarity">
    <text evidence="1">Belongs to the glycosyl hydrolase 59 family.</text>
</comment>
<dbReference type="Pfam" id="PF21708">
    <property type="entry name" value="Glyco_hydro_59_C"/>
    <property type="match status" value="1"/>
</dbReference>
<keyword evidence="3" id="KW-0746">Sphingolipid metabolism</keyword>
<dbReference type="Pfam" id="PF02057">
    <property type="entry name" value="Glyco_hydro_59"/>
    <property type="match status" value="1"/>
</dbReference>
<dbReference type="InterPro" id="IPR049162">
    <property type="entry name" value="GH59_C"/>
</dbReference>
<proteinExistence type="inferred from homology"/>
<dbReference type="InterPro" id="IPR013785">
    <property type="entry name" value="Aldolase_TIM"/>
</dbReference>
<organism evidence="8 9">
    <name type="scientific">Streptomyces nymphaeiformis</name>
    <dbReference type="NCBI Taxonomy" id="2663842"/>
    <lineage>
        <taxon>Bacteria</taxon>
        <taxon>Bacillati</taxon>
        <taxon>Actinomycetota</taxon>
        <taxon>Actinomycetes</taxon>
        <taxon>Kitasatosporales</taxon>
        <taxon>Streptomycetaceae</taxon>
        <taxon>Streptomyces</taxon>
    </lineage>
</organism>
<dbReference type="GO" id="GO:0006683">
    <property type="term" value="P:galactosylceramide catabolic process"/>
    <property type="evidence" value="ECO:0007669"/>
    <property type="project" value="InterPro"/>
</dbReference>
<dbReference type="SMART" id="SM00458">
    <property type="entry name" value="RICIN"/>
    <property type="match status" value="1"/>
</dbReference>
<evidence type="ECO:0000256" key="6">
    <source>
        <dbReference type="SAM" id="SignalP"/>
    </source>
</evidence>
<dbReference type="RefSeq" id="WP_184930476.1">
    <property type="nucleotide sequence ID" value="NZ_JACHJY010000002.1"/>
</dbReference>
<keyword evidence="9" id="KW-1185">Reference proteome</keyword>
<dbReference type="Gene3D" id="3.20.20.70">
    <property type="entry name" value="Aldolase class I"/>
    <property type="match status" value="1"/>
</dbReference>
<dbReference type="PANTHER" id="PTHR15172:SF1">
    <property type="entry name" value="GALACTOCEREBROSIDASE"/>
    <property type="match status" value="1"/>
</dbReference>
<evidence type="ECO:0000256" key="2">
    <source>
        <dbReference type="ARBA" id="ARBA00012657"/>
    </source>
</evidence>
<dbReference type="GO" id="GO:0004336">
    <property type="term" value="F:galactosylceramidase activity"/>
    <property type="evidence" value="ECO:0007669"/>
    <property type="project" value="UniProtKB-EC"/>
</dbReference>
<evidence type="ECO:0000313" key="8">
    <source>
        <dbReference type="EMBL" id="MBB4980929.1"/>
    </source>
</evidence>
<dbReference type="SUPFAM" id="SSF49899">
    <property type="entry name" value="Concanavalin A-like lectins/glucanases"/>
    <property type="match status" value="1"/>
</dbReference>
<dbReference type="SUPFAM" id="SSF51445">
    <property type="entry name" value="(Trans)glycosidases"/>
    <property type="match status" value="1"/>
</dbReference>
<keyword evidence="4" id="KW-0443">Lipid metabolism</keyword>
<dbReference type="InterPro" id="IPR017853">
    <property type="entry name" value="GH"/>
</dbReference>
<accession>A0A7W7X9Y2</accession>
<sequence length="802" mass="84819">MTRAPVRLRRTLAAFLGLSLGVLSGGLAAPTVSQAAPSSAPTPSTSITVNGTKPGLTFDGVGAISGGGGNSRLLVDYPEPQRSELLDYLYKPGYGASLQLLKLEIGGDTNSTDGAEPSHMHTAGTVDCNQGYEWWMAEQAKARNPRIKLAALSWGAPGWLGGGNFWSQDTIDYLMSWMDCADGHGLTIDYLGGWNERGYDKTWYRNLKAALVSHGYGATKVVAADSDWGVADAMAQDQAFKDAVDIVGVHYPCGYLDAYATCPSTPTAQRLGKPLWASENGSQDADTGAPAVARSINRGYLDGKMTAYFNWPVIAALYPNLFFSTDGMSVANQPWSGNYHIGKTTWVTAHTTQFTRPGWRYIDSAGGYLGGTRTNGSYVTLKSTNNTDYSTVIETMDATSAQTVSFSVTGGLSTGQVHVWDTDVKSDDSSRWFVHQQDVTPSGGKYTLTLQPGHLYTVTTTTGQGKGTAVSPARKALGLPYSDDFETRATTTSPKYFSDMNGAFQSVSCGGGRTGTCLRQMAPMSPIRWTEEPYNAPYTIMGDGTWSNYTVSADTMFEQAGTVELLGRVNQQGRNNNGLNAYHLRVSDTGAWSIDKSDTKWNFTTLASGTTGALGTGSWHTVAFTLEGSALTAVVDGVTVGSATDLGYTNGQAGLGVTGYVTEQFDDFALTPGTPTSHEGRVASGLAGKCAAADASGASGTPVRLWDCDGSVAQTWTWSNGTLTQGGKCLDVTGQGTVDGTAVILWDCTGGANQQWAPQPDGSLKGVQSGRCLDVPGGSTTNGTELVIWDCNGGANQRWTLP</sequence>
<reference evidence="8 9" key="1">
    <citation type="submission" date="2020-08" db="EMBL/GenBank/DDBJ databases">
        <title>Genomic Encyclopedia of Type Strains, Phase III (KMG-III): the genomes of soil and plant-associated and newly described type strains.</title>
        <authorList>
            <person name="Whitman W."/>
        </authorList>
    </citation>
    <scope>NUCLEOTIDE SEQUENCE [LARGE SCALE GENOMIC DNA]</scope>
    <source>
        <strain evidence="8 9">SFB5A</strain>
    </source>
</reference>
<protein>
    <recommendedName>
        <fullName evidence="2">galactosylceramidase</fullName>
        <ecNumber evidence="2">3.2.1.46</ecNumber>
    </recommendedName>
    <alternativeName>
        <fullName evidence="5">Galactosylceramidase</fullName>
    </alternativeName>
</protein>
<comment type="caution">
    <text evidence="8">The sequence shown here is derived from an EMBL/GenBank/DDBJ whole genome shotgun (WGS) entry which is preliminary data.</text>
</comment>
<dbReference type="Proteomes" id="UP000582643">
    <property type="component" value="Unassembled WGS sequence"/>
</dbReference>
<evidence type="ECO:0000259" key="7">
    <source>
        <dbReference type="SMART" id="SM00458"/>
    </source>
</evidence>
<dbReference type="InterPro" id="IPR001286">
    <property type="entry name" value="Glyco_hydro_59"/>
</dbReference>
<dbReference type="PANTHER" id="PTHR15172">
    <property type="entry name" value="GALACTOCEREBROSIDASE"/>
    <property type="match status" value="1"/>
</dbReference>
<dbReference type="InterPro" id="IPR013320">
    <property type="entry name" value="ConA-like_dom_sf"/>
</dbReference>
<dbReference type="InterPro" id="IPR000772">
    <property type="entry name" value="Ricin_B_lectin"/>
</dbReference>
<gene>
    <name evidence="8" type="ORF">GGE06_001837</name>
</gene>
<dbReference type="InterPro" id="IPR049161">
    <property type="entry name" value="GH59_cat"/>
</dbReference>
<evidence type="ECO:0000256" key="5">
    <source>
        <dbReference type="ARBA" id="ARBA00033098"/>
    </source>
</evidence>
<dbReference type="EMBL" id="JACHJY010000002">
    <property type="protein sequence ID" value="MBB4980929.1"/>
    <property type="molecule type" value="Genomic_DNA"/>
</dbReference>
<dbReference type="GO" id="GO:0016020">
    <property type="term" value="C:membrane"/>
    <property type="evidence" value="ECO:0007669"/>
    <property type="project" value="GOC"/>
</dbReference>
<dbReference type="Gene3D" id="2.60.120.560">
    <property type="entry name" value="Exo-inulinase, domain 1"/>
    <property type="match status" value="1"/>
</dbReference>
<feature type="chain" id="PRO_5031094005" description="galactosylceramidase" evidence="6">
    <location>
        <begin position="36"/>
        <end position="802"/>
    </location>
</feature>
<dbReference type="EC" id="3.2.1.46" evidence="2"/>
<dbReference type="Gene3D" id="3.20.20.80">
    <property type="entry name" value="Glycosidases"/>
    <property type="match status" value="1"/>
</dbReference>
<evidence type="ECO:0000256" key="3">
    <source>
        <dbReference type="ARBA" id="ARBA00022919"/>
    </source>
</evidence>
<dbReference type="AlphaFoldDB" id="A0A7W7X9Y2"/>
<keyword evidence="4" id="KW-0442">Lipid degradation</keyword>
<dbReference type="Pfam" id="PF00652">
    <property type="entry name" value="Ricin_B_lectin"/>
    <property type="match status" value="1"/>
</dbReference>